<evidence type="ECO:0000313" key="1">
    <source>
        <dbReference type="EnsemblMetazoa" id="Aqu2.1.40481_001"/>
    </source>
</evidence>
<organism evidence="1">
    <name type="scientific">Amphimedon queenslandica</name>
    <name type="common">Sponge</name>
    <dbReference type="NCBI Taxonomy" id="400682"/>
    <lineage>
        <taxon>Eukaryota</taxon>
        <taxon>Metazoa</taxon>
        <taxon>Porifera</taxon>
        <taxon>Demospongiae</taxon>
        <taxon>Heteroscleromorpha</taxon>
        <taxon>Haplosclerida</taxon>
        <taxon>Niphatidae</taxon>
        <taxon>Amphimedon</taxon>
    </lineage>
</organism>
<name>A0A1X7VJF3_AMPQE</name>
<proteinExistence type="predicted"/>
<protein>
    <submittedName>
        <fullName evidence="1">Uncharacterized protein</fullName>
    </submittedName>
</protein>
<accession>A0A1X7VJF3</accession>
<reference evidence="1" key="1">
    <citation type="submission" date="2017-05" db="UniProtKB">
        <authorList>
            <consortium name="EnsemblMetazoa"/>
        </authorList>
    </citation>
    <scope>IDENTIFICATION</scope>
</reference>
<dbReference type="EnsemblMetazoa" id="Aqu2.1.40481_001">
    <property type="protein sequence ID" value="Aqu2.1.40481_001"/>
    <property type="gene ID" value="Aqu2.1.40481"/>
</dbReference>
<dbReference type="STRING" id="400682.A0A1X7VJF3"/>
<sequence>MCLTNAGKDPNAFSERLMNLALHHYRDVHKWDGGHCDFYPLAVCSCGSSKDKYNFICDGKPYKTGHILNCPFHSLAYKLECEKNAALAHVLIYPEISKVTTNVVEASHNVLVKYMAKDWHIVQLHYQVSTNLGLI</sequence>
<dbReference type="InParanoid" id="A0A1X7VJF3"/>
<dbReference type="PANTHER" id="PTHR34485:SF2">
    <property type="entry name" value="PROLINE RICH, LACRIMAL 1"/>
    <property type="match status" value="1"/>
</dbReference>
<dbReference type="AlphaFoldDB" id="A0A1X7VJF3"/>
<dbReference type="PANTHER" id="PTHR34485">
    <property type="entry name" value="PROLINE-RICH, LACRIMAL 1"/>
    <property type="match status" value="1"/>
</dbReference>